<feature type="region of interest" description="Disordered" evidence="1">
    <location>
        <begin position="30"/>
        <end position="54"/>
    </location>
</feature>
<keyword evidence="4" id="KW-1185">Reference proteome</keyword>
<evidence type="ECO:0000313" key="3">
    <source>
        <dbReference type="EMBL" id="KAJ8343867.1"/>
    </source>
</evidence>
<name>A0A9Q1ERZ4_SYNKA</name>
<evidence type="ECO:0000256" key="2">
    <source>
        <dbReference type="SAM" id="SignalP"/>
    </source>
</evidence>
<protein>
    <submittedName>
        <fullName evidence="3">Uncharacterized protein</fullName>
    </submittedName>
</protein>
<dbReference type="Proteomes" id="UP001152622">
    <property type="component" value="Chromosome 13"/>
</dbReference>
<dbReference type="AlphaFoldDB" id="A0A9Q1ERZ4"/>
<dbReference type="EMBL" id="JAINUF010000013">
    <property type="protein sequence ID" value="KAJ8343867.1"/>
    <property type="molecule type" value="Genomic_DNA"/>
</dbReference>
<keyword evidence="2" id="KW-0732">Signal</keyword>
<evidence type="ECO:0000256" key="1">
    <source>
        <dbReference type="SAM" id="MobiDB-lite"/>
    </source>
</evidence>
<accession>A0A9Q1ERZ4</accession>
<feature type="chain" id="PRO_5040491853" evidence="2">
    <location>
        <begin position="21"/>
        <end position="69"/>
    </location>
</feature>
<comment type="caution">
    <text evidence="3">The sequence shown here is derived from an EMBL/GenBank/DDBJ whole genome shotgun (WGS) entry which is preliminary data.</text>
</comment>
<feature type="signal peptide" evidence="2">
    <location>
        <begin position="1"/>
        <end position="20"/>
    </location>
</feature>
<evidence type="ECO:0000313" key="4">
    <source>
        <dbReference type="Proteomes" id="UP001152622"/>
    </source>
</evidence>
<reference evidence="3" key="1">
    <citation type="journal article" date="2023" name="Science">
        <title>Genome structures resolve the early diversification of teleost fishes.</title>
        <authorList>
            <person name="Parey E."/>
            <person name="Louis A."/>
            <person name="Montfort J."/>
            <person name="Bouchez O."/>
            <person name="Roques C."/>
            <person name="Iampietro C."/>
            <person name="Lluch J."/>
            <person name="Castinel A."/>
            <person name="Donnadieu C."/>
            <person name="Desvignes T."/>
            <person name="Floi Bucao C."/>
            <person name="Jouanno E."/>
            <person name="Wen M."/>
            <person name="Mejri S."/>
            <person name="Dirks R."/>
            <person name="Jansen H."/>
            <person name="Henkel C."/>
            <person name="Chen W.J."/>
            <person name="Zahm M."/>
            <person name="Cabau C."/>
            <person name="Klopp C."/>
            <person name="Thompson A.W."/>
            <person name="Robinson-Rechavi M."/>
            <person name="Braasch I."/>
            <person name="Lecointre G."/>
            <person name="Bobe J."/>
            <person name="Postlethwait J.H."/>
            <person name="Berthelot C."/>
            <person name="Roest Crollius H."/>
            <person name="Guiguen Y."/>
        </authorList>
    </citation>
    <scope>NUCLEOTIDE SEQUENCE</scope>
    <source>
        <strain evidence="3">WJC10195</strain>
    </source>
</reference>
<organism evidence="3 4">
    <name type="scientific">Synaphobranchus kaupii</name>
    <name type="common">Kaup's arrowtooth eel</name>
    <dbReference type="NCBI Taxonomy" id="118154"/>
    <lineage>
        <taxon>Eukaryota</taxon>
        <taxon>Metazoa</taxon>
        <taxon>Chordata</taxon>
        <taxon>Craniata</taxon>
        <taxon>Vertebrata</taxon>
        <taxon>Euteleostomi</taxon>
        <taxon>Actinopterygii</taxon>
        <taxon>Neopterygii</taxon>
        <taxon>Teleostei</taxon>
        <taxon>Anguilliformes</taxon>
        <taxon>Synaphobranchidae</taxon>
        <taxon>Synaphobranchus</taxon>
    </lineage>
</organism>
<feature type="compositionally biased region" description="Basic and acidic residues" evidence="1">
    <location>
        <begin position="30"/>
        <end position="41"/>
    </location>
</feature>
<dbReference type="OrthoDB" id="429145at2759"/>
<gene>
    <name evidence="3" type="ORF">SKAU_G00311960</name>
</gene>
<feature type="compositionally biased region" description="Polar residues" evidence="1">
    <location>
        <begin position="42"/>
        <end position="51"/>
    </location>
</feature>
<sequence length="69" mass="7545">MTALVFLSTVAKLILTSLIAEFPEHRAELRAGPRLSDDHSGRSQTPVTPTQGGAKRLYRRWVANSTAPV</sequence>
<proteinExistence type="predicted"/>